<reference evidence="2 3" key="1">
    <citation type="submission" date="2020-08" db="EMBL/GenBank/DDBJ databases">
        <title>Genomic Encyclopedia of Type Strains, Phase IV (KMG-V): Genome sequencing to study the core and pangenomes of soil and plant-associated prokaryotes.</title>
        <authorList>
            <person name="Whitman W."/>
        </authorList>
    </citation>
    <scope>NUCLEOTIDE SEQUENCE [LARGE SCALE GENOMIC DNA]</scope>
    <source>
        <strain evidence="2 3">MP7CTX6</strain>
    </source>
</reference>
<sequence>MSEKYLNELLTNETFINYCLNRNEQDVRDWENRIKENPGTKASLEELKAVVLSMGYHAGEKAVEQNYLKLRALINKGYAMKKRYILFLFSWISSAAAIIILPVIFVFYGLTNESIERKINAVRFLDIYSVKHYKLHKPAVHPENSLIYSAKYRPDDYVIMNQVGSD</sequence>
<feature type="transmembrane region" description="Helical" evidence="1">
    <location>
        <begin position="84"/>
        <end position="110"/>
    </location>
</feature>
<dbReference type="AlphaFoldDB" id="A0A7W8YPC0"/>
<name>A0A7W8YPC0_9SPHI</name>
<dbReference type="Proteomes" id="UP000537718">
    <property type="component" value="Unassembled WGS sequence"/>
</dbReference>
<evidence type="ECO:0000256" key="1">
    <source>
        <dbReference type="SAM" id="Phobius"/>
    </source>
</evidence>
<evidence type="ECO:0000313" key="2">
    <source>
        <dbReference type="EMBL" id="MBB5619325.1"/>
    </source>
</evidence>
<organism evidence="2 3">
    <name type="scientific">Pedobacter cryoconitis</name>
    <dbReference type="NCBI Taxonomy" id="188932"/>
    <lineage>
        <taxon>Bacteria</taxon>
        <taxon>Pseudomonadati</taxon>
        <taxon>Bacteroidota</taxon>
        <taxon>Sphingobacteriia</taxon>
        <taxon>Sphingobacteriales</taxon>
        <taxon>Sphingobacteriaceae</taxon>
        <taxon>Pedobacter</taxon>
    </lineage>
</organism>
<dbReference type="EMBL" id="JACHCF010000001">
    <property type="protein sequence ID" value="MBB5619325.1"/>
    <property type="molecule type" value="Genomic_DNA"/>
</dbReference>
<proteinExistence type="predicted"/>
<keyword evidence="1" id="KW-0812">Transmembrane</keyword>
<keyword evidence="1" id="KW-0472">Membrane</keyword>
<dbReference type="RefSeq" id="WP_183865479.1">
    <property type="nucleotide sequence ID" value="NZ_JACHCF010000001.1"/>
</dbReference>
<comment type="caution">
    <text evidence="2">The sequence shown here is derived from an EMBL/GenBank/DDBJ whole genome shotgun (WGS) entry which is preliminary data.</text>
</comment>
<protein>
    <submittedName>
        <fullName evidence="2">Uncharacterized protein</fullName>
    </submittedName>
</protein>
<keyword evidence="1" id="KW-1133">Transmembrane helix</keyword>
<accession>A0A7W8YPC0</accession>
<evidence type="ECO:0000313" key="3">
    <source>
        <dbReference type="Proteomes" id="UP000537718"/>
    </source>
</evidence>
<gene>
    <name evidence="2" type="ORF">HDE69_000361</name>
</gene>